<evidence type="ECO:0000256" key="7">
    <source>
        <dbReference type="HAMAP-Rule" id="MF_00143"/>
    </source>
</evidence>
<gene>
    <name evidence="8" type="ORF">SAMN04488029_1210</name>
</gene>
<feature type="transmembrane region" description="Helical" evidence="7">
    <location>
        <begin position="63"/>
        <end position="89"/>
    </location>
</feature>
<dbReference type="NCBIfam" id="TIGR00645">
    <property type="entry name" value="HI0507"/>
    <property type="match status" value="1"/>
</dbReference>
<dbReference type="PANTHER" id="PTHR38596">
    <property type="entry name" value="UPF0114 PROTEIN YQHA"/>
    <property type="match status" value="1"/>
</dbReference>
<dbReference type="InterPro" id="IPR005134">
    <property type="entry name" value="UPF0114"/>
</dbReference>
<evidence type="ECO:0000256" key="3">
    <source>
        <dbReference type="ARBA" id="ARBA00022475"/>
    </source>
</evidence>
<dbReference type="EMBL" id="FWYF01000001">
    <property type="protein sequence ID" value="SMD32851.1"/>
    <property type="molecule type" value="Genomic_DNA"/>
</dbReference>
<evidence type="ECO:0000256" key="5">
    <source>
        <dbReference type="ARBA" id="ARBA00022989"/>
    </source>
</evidence>
<keyword evidence="3 7" id="KW-1003">Cell membrane</keyword>
<accession>A0A1W2G8B9</accession>
<keyword evidence="4 7" id="KW-0812">Transmembrane</keyword>
<comment type="similarity">
    <text evidence="2 7">Belongs to the UPF0114 family.</text>
</comment>
<dbReference type="Proteomes" id="UP000192472">
    <property type="component" value="Unassembled WGS sequence"/>
</dbReference>
<dbReference type="OrthoDB" id="9783569at2"/>
<evidence type="ECO:0000313" key="9">
    <source>
        <dbReference type="Proteomes" id="UP000192472"/>
    </source>
</evidence>
<feature type="transmembrane region" description="Helical" evidence="7">
    <location>
        <begin position="148"/>
        <end position="167"/>
    </location>
</feature>
<dbReference type="PANTHER" id="PTHR38596:SF1">
    <property type="entry name" value="UPF0114 PROTEIN YQHA"/>
    <property type="match status" value="1"/>
</dbReference>
<feature type="transmembrane region" description="Helical" evidence="7">
    <location>
        <begin position="20"/>
        <end position="42"/>
    </location>
</feature>
<proteinExistence type="inferred from homology"/>
<evidence type="ECO:0000256" key="6">
    <source>
        <dbReference type="ARBA" id="ARBA00023136"/>
    </source>
</evidence>
<evidence type="ECO:0000256" key="1">
    <source>
        <dbReference type="ARBA" id="ARBA00004651"/>
    </source>
</evidence>
<organism evidence="8 9">
    <name type="scientific">Reichenbachiella faecimaris</name>
    <dbReference type="NCBI Taxonomy" id="692418"/>
    <lineage>
        <taxon>Bacteria</taxon>
        <taxon>Pseudomonadati</taxon>
        <taxon>Bacteroidota</taxon>
        <taxon>Cytophagia</taxon>
        <taxon>Cytophagales</taxon>
        <taxon>Reichenbachiellaceae</taxon>
        <taxon>Reichenbachiella</taxon>
    </lineage>
</organism>
<dbReference type="Pfam" id="PF03350">
    <property type="entry name" value="UPF0114"/>
    <property type="match status" value="1"/>
</dbReference>
<name>A0A1W2G8B9_REIFA</name>
<dbReference type="AlphaFoldDB" id="A0A1W2G8B9"/>
<evidence type="ECO:0000313" key="8">
    <source>
        <dbReference type="EMBL" id="SMD32851.1"/>
    </source>
</evidence>
<protein>
    <recommendedName>
        <fullName evidence="7">UPF0114 protein SAMN04488029_1210</fullName>
    </recommendedName>
</protein>
<dbReference type="RefSeq" id="WP_084371490.1">
    <property type="nucleotide sequence ID" value="NZ_FWYF01000001.1"/>
</dbReference>
<sequence length="200" mass="22699">MKSFFDRFENFFEGFIFWSRWVQAPMYGGLIIGAFLYMAKFFQELAHMYHQVVGGDIESKVMLTLLSLVDISMVMNLVVMVTIGGYSIFTSKIDVDMHDDKPLWLEGLDAGMLKIKLATSLASISGVQLLKTFVNYREAAEKAGSEGIIIEIVIHMVFIFSALLLGYTEKIIHSYPHGLTGHGHVDEEEEHKEDEHKEEV</sequence>
<evidence type="ECO:0000256" key="4">
    <source>
        <dbReference type="ARBA" id="ARBA00022692"/>
    </source>
</evidence>
<dbReference type="GO" id="GO:0005886">
    <property type="term" value="C:plasma membrane"/>
    <property type="evidence" value="ECO:0007669"/>
    <property type="project" value="UniProtKB-SubCell"/>
</dbReference>
<dbReference type="InterPro" id="IPR020761">
    <property type="entry name" value="UPF0114_bac"/>
</dbReference>
<dbReference type="HAMAP" id="MF_00143">
    <property type="entry name" value="UPF0114"/>
    <property type="match status" value="1"/>
</dbReference>
<keyword evidence="6 7" id="KW-0472">Membrane</keyword>
<keyword evidence="5 7" id="KW-1133">Transmembrane helix</keyword>
<reference evidence="8 9" key="1">
    <citation type="submission" date="2017-04" db="EMBL/GenBank/DDBJ databases">
        <authorList>
            <person name="Afonso C.L."/>
            <person name="Miller P.J."/>
            <person name="Scott M.A."/>
            <person name="Spackman E."/>
            <person name="Goraichik I."/>
            <person name="Dimitrov K.M."/>
            <person name="Suarez D.L."/>
            <person name="Swayne D.E."/>
        </authorList>
    </citation>
    <scope>NUCLEOTIDE SEQUENCE [LARGE SCALE GENOMIC DNA]</scope>
    <source>
        <strain evidence="8 9">DSM 26133</strain>
    </source>
</reference>
<evidence type="ECO:0000256" key="2">
    <source>
        <dbReference type="ARBA" id="ARBA00005774"/>
    </source>
</evidence>
<comment type="subcellular location">
    <subcellularLocation>
        <location evidence="1 7">Cell membrane</location>
        <topology evidence="1 7">Multi-pass membrane protein</topology>
    </subcellularLocation>
</comment>
<keyword evidence="9" id="KW-1185">Reference proteome</keyword>